<evidence type="ECO:0000256" key="2">
    <source>
        <dbReference type="ARBA" id="ARBA00023125"/>
    </source>
</evidence>
<evidence type="ECO:0000256" key="1">
    <source>
        <dbReference type="ARBA" id="ARBA00023015"/>
    </source>
</evidence>
<dbReference type="KEGG" id="smam:Mal15_27270"/>
<dbReference type="InterPro" id="IPR011006">
    <property type="entry name" value="CheY-like_superfamily"/>
</dbReference>
<dbReference type="GO" id="GO:0000160">
    <property type="term" value="P:phosphorelay signal transduction system"/>
    <property type="evidence" value="ECO:0007669"/>
    <property type="project" value="InterPro"/>
</dbReference>
<protein>
    <submittedName>
        <fullName evidence="7">Response regulator protein TmoT</fullName>
    </submittedName>
</protein>
<dbReference type="Gene3D" id="1.10.10.10">
    <property type="entry name" value="Winged helix-like DNA-binding domain superfamily/Winged helix DNA-binding domain"/>
    <property type="match status" value="1"/>
</dbReference>
<keyword evidence="3" id="KW-0804">Transcription</keyword>
<dbReference type="Pfam" id="PF00196">
    <property type="entry name" value="GerE"/>
    <property type="match status" value="1"/>
</dbReference>
<dbReference type="PANTHER" id="PTHR44688">
    <property type="entry name" value="DNA-BINDING TRANSCRIPTIONAL ACTIVATOR DEVR_DOSR"/>
    <property type="match status" value="1"/>
</dbReference>
<sequence>MTEPTVVIVDDDQGSLHSLAFLVESMNLRVQTFDRPSEFLNQFDPSVPGCLVFDVRMPGMSGLELQTELSKWDYVPPIIFVSGHGDIPMSVRAIRAGAIDFLQKPVKDQVLLDRINEAIQIDKRARESLSHGDPLSEAVSRLTSREREVMDLLVQGRSLKQISIEFGISFQTVSKHRARVLEKLQVGNDVELVRLCLGCEKPSG</sequence>
<dbReference type="SMART" id="SM00421">
    <property type="entry name" value="HTH_LUXR"/>
    <property type="match status" value="1"/>
</dbReference>
<organism evidence="7 8">
    <name type="scientific">Stieleria maiorica</name>
    <dbReference type="NCBI Taxonomy" id="2795974"/>
    <lineage>
        <taxon>Bacteria</taxon>
        <taxon>Pseudomonadati</taxon>
        <taxon>Planctomycetota</taxon>
        <taxon>Planctomycetia</taxon>
        <taxon>Pirellulales</taxon>
        <taxon>Pirellulaceae</taxon>
        <taxon>Stieleria</taxon>
    </lineage>
</organism>
<dbReference type="PROSITE" id="PS50043">
    <property type="entry name" value="HTH_LUXR_2"/>
    <property type="match status" value="1"/>
</dbReference>
<dbReference type="SMART" id="SM00448">
    <property type="entry name" value="REC"/>
    <property type="match status" value="1"/>
</dbReference>
<dbReference type="Gene3D" id="3.40.50.2300">
    <property type="match status" value="1"/>
</dbReference>
<dbReference type="SUPFAM" id="SSF52172">
    <property type="entry name" value="CheY-like"/>
    <property type="match status" value="1"/>
</dbReference>
<dbReference type="GO" id="GO:0006355">
    <property type="term" value="P:regulation of DNA-templated transcription"/>
    <property type="evidence" value="ECO:0007669"/>
    <property type="project" value="InterPro"/>
</dbReference>
<evidence type="ECO:0000313" key="8">
    <source>
        <dbReference type="Proteomes" id="UP000321353"/>
    </source>
</evidence>
<dbReference type="EMBL" id="CP036264">
    <property type="protein sequence ID" value="QEF98672.1"/>
    <property type="molecule type" value="Genomic_DNA"/>
</dbReference>
<dbReference type="RefSeq" id="WP_199773858.1">
    <property type="nucleotide sequence ID" value="NZ_CP036264.1"/>
</dbReference>
<keyword evidence="2" id="KW-0238">DNA-binding</keyword>
<dbReference type="AlphaFoldDB" id="A0A5B9MBU7"/>
<dbReference type="InterPro" id="IPR001789">
    <property type="entry name" value="Sig_transdc_resp-reg_receiver"/>
</dbReference>
<dbReference type="InterPro" id="IPR016032">
    <property type="entry name" value="Sig_transdc_resp-reg_C-effctor"/>
</dbReference>
<dbReference type="SUPFAM" id="SSF46894">
    <property type="entry name" value="C-terminal effector domain of the bipartite response regulators"/>
    <property type="match status" value="1"/>
</dbReference>
<dbReference type="PRINTS" id="PR00038">
    <property type="entry name" value="HTHLUXR"/>
</dbReference>
<accession>A0A5B9MBU7</accession>
<gene>
    <name evidence="7" type="primary">tmoT_1</name>
    <name evidence="7" type="ORF">Mal15_27270</name>
</gene>
<keyword evidence="1" id="KW-0805">Transcription regulation</keyword>
<dbReference type="InterPro" id="IPR036388">
    <property type="entry name" value="WH-like_DNA-bd_sf"/>
</dbReference>
<name>A0A5B9MBU7_9BACT</name>
<dbReference type="PROSITE" id="PS50110">
    <property type="entry name" value="RESPONSE_REGULATORY"/>
    <property type="match status" value="1"/>
</dbReference>
<dbReference type="GO" id="GO:0003677">
    <property type="term" value="F:DNA binding"/>
    <property type="evidence" value="ECO:0007669"/>
    <property type="project" value="UniProtKB-KW"/>
</dbReference>
<dbReference type="Proteomes" id="UP000321353">
    <property type="component" value="Chromosome"/>
</dbReference>
<evidence type="ECO:0000259" key="6">
    <source>
        <dbReference type="PROSITE" id="PS50110"/>
    </source>
</evidence>
<evidence type="ECO:0000256" key="4">
    <source>
        <dbReference type="PROSITE-ProRule" id="PRU00169"/>
    </source>
</evidence>
<feature type="modified residue" description="4-aspartylphosphate" evidence="4">
    <location>
        <position position="54"/>
    </location>
</feature>
<keyword evidence="4" id="KW-0597">Phosphoprotein</keyword>
<feature type="domain" description="HTH luxR-type" evidence="5">
    <location>
        <begin position="135"/>
        <end position="200"/>
    </location>
</feature>
<dbReference type="CDD" id="cd17537">
    <property type="entry name" value="REC_FixJ"/>
    <property type="match status" value="1"/>
</dbReference>
<proteinExistence type="predicted"/>
<reference evidence="7 8" key="1">
    <citation type="submission" date="2019-02" db="EMBL/GenBank/DDBJ databases">
        <title>Planctomycetal bacteria perform biofilm scaping via a novel small molecule.</title>
        <authorList>
            <person name="Jeske O."/>
            <person name="Boedeker C."/>
            <person name="Wiegand S."/>
            <person name="Breitling P."/>
            <person name="Kallscheuer N."/>
            <person name="Jogler M."/>
            <person name="Rohde M."/>
            <person name="Petersen J."/>
            <person name="Medema M.H."/>
            <person name="Surup F."/>
            <person name="Jogler C."/>
        </authorList>
    </citation>
    <scope>NUCLEOTIDE SEQUENCE [LARGE SCALE GENOMIC DNA]</scope>
    <source>
        <strain evidence="7 8">Mal15</strain>
    </source>
</reference>
<dbReference type="CDD" id="cd06170">
    <property type="entry name" value="LuxR_C_like"/>
    <property type="match status" value="1"/>
</dbReference>
<evidence type="ECO:0000256" key="3">
    <source>
        <dbReference type="ARBA" id="ARBA00023163"/>
    </source>
</evidence>
<evidence type="ECO:0000313" key="7">
    <source>
        <dbReference type="EMBL" id="QEF98672.1"/>
    </source>
</evidence>
<dbReference type="PANTHER" id="PTHR44688:SF16">
    <property type="entry name" value="DNA-BINDING TRANSCRIPTIONAL ACTIVATOR DEVR_DOSR"/>
    <property type="match status" value="1"/>
</dbReference>
<feature type="domain" description="Response regulatory" evidence="6">
    <location>
        <begin position="5"/>
        <end position="119"/>
    </location>
</feature>
<evidence type="ECO:0000259" key="5">
    <source>
        <dbReference type="PROSITE" id="PS50043"/>
    </source>
</evidence>
<keyword evidence="8" id="KW-1185">Reference proteome</keyword>
<dbReference type="InterPro" id="IPR000792">
    <property type="entry name" value="Tscrpt_reg_LuxR_C"/>
</dbReference>
<dbReference type="Pfam" id="PF00072">
    <property type="entry name" value="Response_reg"/>
    <property type="match status" value="1"/>
</dbReference>